<accession>F0R338</accession>
<dbReference type="InterPro" id="IPR025347">
    <property type="entry name" value="DUF4251"/>
</dbReference>
<dbReference type="HOGENOM" id="CLU_122390_1_0_10"/>
<reference evidence="1 2" key="1">
    <citation type="journal article" date="2011" name="Stand. Genomic Sci.">
        <title>Complete genome sequence of Bacteroides salanitronis type strain (BL78).</title>
        <authorList>
            <person name="Gronow S."/>
            <person name="Held B."/>
            <person name="Lucas S."/>
            <person name="Lapidus A."/>
            <person name="Del Rio T.G."/>
            <person name="Nolan M."/>
            <person name="Tice H."/>
            <person name="Deshpande S."/>
            <person name="Cheng J.F."/>
            <person name="Pitluck S."/>
            <person name="Liolios K."/>
            <person name="Pagani I."/>
            <person name="Ivanova N."/>
            <person name="Mavromatis K."/>
            <person name="Pati A."/>
            <person name="Tapia R."/>
            <person name="Han C."/>
            <person name="Goodwin L."/>
            <person name="Chen A."/>
            <person name="Palaniappan K."/>
            <person name="Land M."/>
            <person name="Hauser L."/>
            <person name="Chang Y.J."/>
            <person name="Jeffries C.D."/>
            <person name="Brambilla E.M."/>
            <person name="Rohde M."/>
            <person name="Goker M."/>
            <person name="Detter J.C."/>
            <person name="Woyke T."/>
            <person name="Bristow J."/>
            <person name="Markowitz V."/>
            <person name="Hugenholtz P."/>
            <person name="Kyrpides N.C."/>
            <person name="Klenk H.P."/>
            <person name="Eisen J.A."/>
        </authorList>
    </citation>
    <scope>NUCLEOTIDE SEQUENCE [LARGE SCALE GENOMIC DNA]</scope>
    <source>
        <strain evidence="1 2">DSM 18170</strain>
    </source>
</reference>
<evidence type="ECO:0000313" key="2">
    <source>
        <dbReference type="Proteomes" id="UP000007486"/>
    </source>
</evidence>
<organism evidence="1 2">
    <name type="scientific">Phocaeicola salanitronis (strain DSM 18170 / JCM 13657 / CCUG 60908 / BL78)</name>
    <name type="common">Bacteroides salanitronis</name>
    <dbReference type="NCBI Taxonomy" id="667015"/>
    <lineage>
        <taxon>Bacteria</taxon>
        <taxon>Pseudomonadati</taxon>
        <taxon>Bacteroidota</taxon>
        <taxon>Bacteroidia</taxon>
        <taxon>Bacteroidales</taxon>
        <taxon>Bacteroidaceae</taxon>
        <taxon>Phocaeicola</taxon>
    </lineage>
</organism>
<dbReference type="STRING" id="667015.Bacsa_3071"/>
<dbReference type="Proteomes" id="UP000007486">
    <property type="component" value="Chromosome"/>
</dbReference>
<proteinExistence type="predicted"/>
<dbReference type="AlphaFoldDB" id="F0R338"/>
<dbReference type="Gene3D" id="2.40.128.410">
    <property type="match status" value="1"/>
</dbReference>
<dbReference type="EMBL" id="CP002530">
    <property type="protein sequence ID" value="ADY37599.1"/>
    <property type="molecule type" value="Genomic_DNA"/>
</dbReference>
<dbReference type="Pfam" id="PF14059">
    <property type="entry name" value="DUF4251"/>
    <property type="match status" value="1"/>
</dbReference>
<evidence type="ECO:0008006" key="3">
    <source>
        <dbReference type="Google" id="ProtNLM"/>
    </source>
</evidence>
<dbReference type="KEGG" id="bsa:Bacsa_3071"/>
<protein>
    <recommendedName>
        <fullName evidence="3">DUF4251 domain-containing protein</fullName>
    </recommendedName>
</protein>
<evidence type="ECO:0000313" key="1">
    <source>
        <dbReference type="EMBL" id="ADY37599.1"/>
    </source>
</evidence>
<dbReference type="eggNOG" id="ENOG50330M9">
    <property type="taxonomic scope" value="Bacteria"/>
</dbReference>
<name>F0R338_PHOSB</name>
<keyword evidence="2" id="KW-1185">Reference proteome</keyword>
<gene>
    <name evidence="1" type="ordered locus">Bacsa_3071</name>
</gene>
<sequence length="154" mass="17179">MCLASLILAANLSAQTREEKEAERKAFVEKRIADRHFKIDVSMAYPMGGNSIPLTSPYSLELKQDSADVFLPYFGRAYSIPYGGGNGLHFHSPATGLNVEKKKRGYAISFTSKTEEDTFDFFIDIADEGAASISVTMRNRQSIRYSGEISYEEE</sequence>